<dbReference type="Pfam" id="PF00096">
    <property type="entry name" value="zf-C2H2"/>
    <property type="match status" value="1"/>
</dbReference>
<dbReference type="Gene3D" id="3.30.160.60">
    <property type="entry name" value="Classic Zinc Finger"/>
    <property type="match status" value="1"/>
</dbReference>
<evidence type="ECO:0000313" key="5">
    <source>
        <dbReference type="Proteomes" id="UP000076727"/>
    </source>
</evidence>
<feature type="compositionally biased region" description="Polar residues" evidence="2">
    <location>
        <begin position="36"/>
        <end position="51"/>
    </location>
</feature>
<dbReference type="InterPro" id="IPR013087">
    <property type="entry name" value="Znf_C2H2_type"/>
</dbReference>
<proteinExistence type="predicted"/>
<dbReference type="OrthoDB" id="2782214at2759"/>
<evidence type="ECO:0000256" key="2">
    <source>
        <dbReference type="SAM" id="MobiDB-lite"/>
    </source>
</evidence>
<keyword evidence="5" id="KW-1185">Reference proteome</keyword>
<dbReference type="PROSITE" id="PS50157">
    <property type="entry name" value="ZINC_FINGER_C2H2_2"/>
    <property type="match status" value="1"/>
</dbReference>
<dbReference type="AlphaFoldDB" id="A0A165RAQ0"/>
<feature type="region of interest" description="Disordered" evidence="2">
    <location>
        <begin position="13"/>
        <end position="51"/>
    </location>
</feature>
<gene>
    <name evidence="4" type="ORF">DAEQUDRAFT_210402</name>
</gene>
<keyword evidence="1" id="KW-0479">Metal-binding</keyword>
<sequence length="168" mass="18799">MSLRLYRESILLTGDRHRQPTSRPYARPTREAPAANGNNNRNIGSSPLFTSAPNLTPNPAASIFPCRWNGCVIHLDDDSKGGIKRHLQRFHEPDLRISPRCPCRWLGDDGRPCEKDFSGVETLAKHIATVHLQSSQLKCPYCGSSMSRPDALTRHLQATCRSSDRPLK</sequence>
<dbReference type="Proteomes" id="UP000076727">
    <property type="component" value="Unassembled WGS sequence"/>
</dbReference>
<evidence type="ECO:0000313" key="4">
    <source>
        <dbReference type="EMBL" id="KZT70512.1"/>
    </source>
</evidence>
<protein>
    <recommendedName>
        <fullName evidence="3">C2H2-type domain-containing protein</fullName>
    </recommendedName>
</protein>
<reference evidence="4 5" key="1">
    <citation type="journal article" date="2016" name="Mol. Biol. Evol.">
        <title>Comparative Genomics of Early-Diverging Mushroom-Forming Fungi Provides Insights into the Origins of Lignocellulose Decay Capabilities.</title>
        <authorList>
            <person name="Nagy L.G."/>
            <person name="Riley R."/>
            <person name="Tritt A."/>
            <person name="Adam C."/>
            <person name="Daum C."/>
            <person name="Floudas D."/>
            <person name="Sun H."/>
            <person name="Yadav J.S."/>
            <person name="Pangilinan J."/>
            <person name="Larsson K.H."/>
            <person name="Matsuura K."/>
            <person name="Barry K."/>
            <person name="Labutti K."/>
            <person name="Kuo R."/>
            <person name="Ohm R.A."/>
            <person name="Bhattacharya S.S."/>
            <person name="Shirouzu T."/>
            <person name="Yoshinaga Y."/>
            <person name="Martin F.M."/>
            <person name="Grigoriev I.V."/>
            <person name="Hibbett D.S."/>
        </authorList>
    </citation>
    <scope>NUCLEOTIDE SEQUENCE [LARGE SCALE GENOMIC DNA]</scope>
    <source>
        <strain evidence="4 5">L-15889</strain>
    </source>
</reference>
<keyword evidence="1" id="KW-0862">Zinc</keyword>
<feature type="domain" description="C2H2-type" evidence="3">
    <location>
        <begin position="137"/>
        <end position="166"/>
    </location>
</feature>
<dbReference type="STRING" id="1314783.A0A165RAQ0"/>
<evidence type="ECO:0000256" key="1">
    <source>
        <dbReference type="PROSITE-ProRule" id="PRU00042"/>
    </source>
</evidence>
<evidence type="ECO:0000259" key="3">
    <source>
        <dbReference type="PROSITE" id="PS50157"/>
    </source>
</evidence>
<name>A0A165RAQ0_9APHY</name>
<dbReference type="InterPro" id="IPR036236">
    <property type="entry name" value="Znf_C2H2_sf"/>
</dbReference>
<organism evidence="4 5">
    <name type="scientific">Daedalea quercina L-15889</name>
    <dbReference type="NCBI Taxonomy" id="1314783"/>
    <lineage>
        <taxon>Eukaryota</taxon>
        <taxon>Fungi</taxon>
        <taxon>Dikarya</taxon>
        <taxon>Basidiomycota</taxon>
        <taxon>Agaricomycotina</taxon>
        <taxon>Agaricomycetes</taxon>
        <taxon>Polyporales</taxon>
        <taxon>Fomitopsis</taxon>
    </lineage>
</organism>
<accession>A0A165RAQ0</accession>
<dbReference type="EMBL" id="KV429051">
    <property type="protein sequence ID" value="KZT70512.1"/>
    <property type="molecule type" value="Genomic_DNA"/>
</dbReference>
<dbReference type="GO" id="GO:0008270">
    <property type="term" value="F:zinc ion binding"/>
    <property type="evidence" value="ECO:0007669"/>
    <property type="project" value="UniProtKB-KW"/>
</dbReference>
<keyword evidence="1" id="KW-0863">Zinc-finger</keyword>
<dbReference type="SUPFAM" id="SSF57667">
    <property type="entry name" value="beta-beta-alpha zinc fingers"/>
    <property type="match status" value="1"/>
</dbReference>